<dbReference type="Pfam" id="PF13707">
    <property type="entry name" value="RloB"/>
    <property type="match status" value="1"/>
</dbReference>
<dbReference type="EMBL" id="CP037899">
    <property type="protein sequence ID" value="QDQ43159.1"/>
    <property type="molecule type" value="Genomic_DNA"/>
</dbReference>
<name>A0A516TPJ4_9BACT</name>
<evidence type="ECO:0000313" key="1">
    <source>
        <dbReference type="EMBL" id="QDQ43159.1"/>
    </source>
</evidence>
<dbReference type="InterPro" id="IPR025591">
    <property type="entry name" value="RloB"/>
</dbReference>
<accession>A0A516TPJ4</accession>
<reference evidence="2" key="1">
    <citation type="submission" date="2019-03" db="EMBL/GenBank/DDBJ databases">
        <title>Complete genome of Methylacidiphilum kamchatkense Kam1.</title>
        <authorList>
            <person name="Kruse T."/>
            <person name="Murarilal Ratnadevi C."/>
            <person name="Erikstad H.-A."/>
            <person name="Birkeland N.-K."/>
        </authorList>
    </citation>
    <scope>NUCLEOTIDE SEQUENCE [LARGE SCALE GENOMIC DNA]</scope>
    <source>
        <strain evidence="2">kam1</strain>
    </source>
</reference>
<evidence type="ECO:0000313" key="2">
    <source>
        <dbReference type="Proteomes" id="UP000315925"/>
    </source>
</evidence>
<proteinExistence type="predicted"/>
<dbReference type="AlphaFoldDB" id="A0A516TPJ4"/>
<sequence length="200" mass="22852">MAIGTVPMVLSQTLDEEMRSPFYRAKKKNIFVACEGKSEQGYVALLNELAKEQNPPLSVVLRPFCLGGGGPSSMVKEAINKARKESYKEKVILIDDDVCSANPDECQKAEEKAEENGFSIIWQKPNHEGFLLMHLLNEQEYPSLTANNVQAMLQREWPEYEKPQTKDDLRRRIGSKEVERAARRIPQLKKLLQMMGWSLR</sequence>
<protein>
    <submittedName>
        <fullName evidence="1">RloB-like protein</fullName>
    </submittedName>
</protein>
<organism evidence="1 2">
    <name type="scientific">Methylacidiphilum kamchatkense Kam1</name>
    <dbReference type="NCBI Taxonomy" id="1202785"/>
    <lineage>
        <taxon>Bacteria</taxon>
        <taxon>Pseudomonadati</taxon>
        <taxon>Verrucomicrobiota</taxon>
        <taxon>Methylacidiphilae</taxon>
        <taxon>Methylacidiphilales</taxon>
        <taxon>Methylacidiphilaceae</taxon>
        <taxon>Methylacidiphilum (ex Ratnadevi et al. 2023)</taxon>
    </lineage>
</organism>
<dbReference type="KEGG" id="mkc:kam1_1948"/>
<gene>
    <name evidence="1" type="ORF">kam1_1948</name>
</gene>
<dbReference type="Proteomes" id="UP000315925">
    <property type="component" value="Chromosome"/>
</dbReference>